<evidence type="ECO:0000313" key="2">
    <source>
        <dbReference type="Proteomes" id="UP000007754"/>
    </source>
</evidence>
<dbReference type="Proteomes" id="UP000007754">
    <property type="component" value="Chromosome 5"/>
</dbReference>
<name>A0A674GCY7_TAEGU</name>
<protein>
    <submittedName>
        <fullName evidence="1">Uncharacterized protein</fullName>
    </submittedName>
</protein>
<sequence length="96" mass="10598">NMSVAIFPWPLPFSIRPTVPAHVDLLMVFHFLPHHILCISSTCTGNHTSEDTFIVSKLSCGVQRTGSLQNQLDILLSLVLILPTLTLLHVTPEKPS</sequence>
<accession>A0A674GCY7</accession>
<dbReference type="Ensembl" id="ENSTGUT00000043444.1">
    <property type="protein sequence ID" value="ENSTGUP00000020419.1"/>
    <property type="gene ID" value="ENSTGUG00000029310.1"/>
</dbReference>
<reference evidence="1" key="2">
    <citation type="submission" date="2025-08" db="UniProtKB">
        <authorList>
            <consortium name="Ensembl"/>
        </authorList>
    </citation>
    <scope>IDENTIFICATION</scope>
</reference>
<evidence type="ECO:0000313" key="1">
    <source>
        <dbReference type="Ensembl" id="ENSTGUP00000020419.1"/>
    </source>
</evidence>
<dbReference type="AlphaFoldDB" id="A0A674GCY7"/>
<reference evidence="1" key="3">
    <citation type="submission" date="2025-09" db="UniProtKB">
        <authorList>
            <consortium name="Ensembl"/>
        </authorList>
    </citation>
    <scope>IDENTIFICATION</scope>
</reference>
<proteinExistence type="predicted"/>
<organism evidence="1 2">
    <name type="scientific">Taeniopygia guttata</name>
    <name type="common">Zebra finch</name>
    <name type="synonym">Poephila guttata</name>
    <dbReference type="NCBI Taxonomy" id="59729"/>
    <lineage>
        <taxon>Eukaryota</taxon>
        <taxon>Metazoa</taxon>
        <taxon>Chordata</taxon>
        <taxon>Craniata</taxon>
        <taxon>Vertebrata</taxon>
        <taxon>Euteleostomi</taxon>
        <taxon>Archelosauria</taxon>
        <taxon>Archosauria</taxon>
        <taxon>Dinosauria</taxon>
        <taxon>Saurischia</taxon>
        <taxon>Theropoda</taxon>
        <taxon>Coelurosauria</taxon>
        <taxon>Aves</taxon>
        <taxon>Neognathae</taxon>
        <taxon>Neoaves</taxon>
        <taxon>Telluraves</taxon>
        <taxon>Australaves</taxon>
        <taxon>Passeriformes</taxon>
        <taxon>Passeroidea</taxon>
        <taxon>Estrildidae</taxon>
        <taxon>Estrildinae</taxon>
        <taxon>Taeniopygia</taxon>
    </lineage>
</organism>
<keyword evidence="2" id="KW-1185">Reference proteome</keyword>
<reference evidence="1 2" key="1">
    <citation type="journal article" date="2010" name="Nature">
        <title>The genome of a songbird.</title>
        <authorList>
            <person name="Warren W.C."/>
            <person name="Clayton D.F."/>
            <person name="Ellegren H."/>
            <person name="Arnold A.P."/>
            <person name="Hillier L.W."/>
            <person name="Kunstner A."/>
            <person name="Searle S."/>
            <person name="White S."/>
            <person name="Vilella A.J."/>
            <person name="Fairley S."/>
            <person name="Heger A."/>
            <person name="Kong L."/>
            <person name="Ponting C.P."/>
            <person name="Jarvis E.D."/>
            <person name="Mello C.V."/>
            <person name="Minx P."/>
            <person name="Lovell P."/>
            <person name="Velho T.A."/>
            <person name="Ferris M."/>
            <person name="Balakrishnan C.N."/>
            <person name="Sinha S."/>
            <person name="Blatti C."/>
            <person name="London S.E."/>
            <person name="Li Y."/>
            <person name="Lin Y.C."/>
            <person name="George J."/>
            <person name="Sweedler J."/>
            <person name="Southey B."/>
            <person name="Gunaratne P."/>
            <person name="Watson M."/>
            <person name="Nam K."/>
            <person name="Backstrom N."/>
            <person name="Smeds L."/>
            <person name="Nabholz B."/>
            <person name="Itoh Y."/>
            <person name="Whitney O."/>
            <person name="Pfenning A.R."/>
            <person name="Howard J."/>
            <person name="Volker M."/>
            <person name="Skinner B.M."/>
            <person name="Griffin D.K."/>
            <person name="Ye L."/>
            <person name="McLaren W.M."/>
            <person name="Flicek P."/>
            <person name="Quesada V."/>
            <person name="Velasco G."/>
            <person name="Lopez-Otin C."/>
            <person name="Puente X.S."/>
            <person name="Olender T."/>
            <person name="Lancet D."/>
            <person name="Smit A.F."/>
            <person name="Hubley R."/>
            <person name="Konkel M.K."/>
            <person name="Walker J.A."/>
            <person name="Batzer M.A."/>
            <person name="Gu W."/>
            <person name="Pollock D.D."/>
            <person name="Chen L."/>
            <person name="Cheng Z."/>
            <person name="Eichler E.E."/>
            <person name="Stapley J."/>
            <person name="Slate J."/>
            <person name="Ekblom R."/>
            <person name="Birkhead T."/>
            <person name="Burke T."/>
            <person name="Burt D."/>
            <person name="Scharff C."/>
            <person name="Adam I."/>
            <person name="Richard H."/>
            <person name="Sultan M."/>
            <person name="Soldatov A."/>
            <person name="Lehrach H."/>
            <person name="Edwards S.V."/>
            <person name="Yang S.P."/>
            <person name="Li X."/>
            <person name="Graves T."/>
            <person name="Fulton L."/>
            <person name="Nelson J."/>
            <person name="Chinwalla A."/>
            <person name="Hou S."/>
            <person name="Mardis E.R."/>
            <person name="Wilson R.K."/>
        </authorList>
    </citation>
    <scope>NUCLEOTIDE SEQUENCE [LARGE SCALE GENOMIC DNA]</scope>
</reference>
<dbReference type="InParanoid" id="A0A674GCY7"/>